<gene>
    <name evidence="2" type="ORF">LX16_3688</name>
</gene>
<organism evidence="2 3">
    <name type="scientific">Stackebrandtia albiflava</name>
    <dbReference type="NCBI Taxonomy" id="406432"/>
    <lineage>
        <taxon>Bacteria</taxon>
        <taxon>Bacillati</taxon>
        <taxon>Actinomycetota</taxon>
        <taxon>Actinomycetes</taxon>
        <taxon>Glycomycetales</taxon>
        <taxon>Glycomycetaceae</taxon>
        <taxon>Stackebrandtia</taxon>
    </lineage>
</organism>
<dbReference type="Proteomes" id="UP000321617">
    <property type="component" value="Unassembled WGS sequence"/>
</dbReference>
<name>A0A562V4V2_9ACTN</name>
<dbReference type="EMBL" id="VLLL01000006">
    <property type="protein sequence ID" value="TWJ12921.1"/>
    <property type="molecule type" value="Genomic_DNA"/>
</dbReference>
<evidence type="ECO:0000313" key="2">
    <source>
        <dbReference type="EMBL" id="TWJ12921.1"/>
    </source>
</evidence>
<protein>
    <submittedName>
        <fullName evidence="2">Uncharacterized protein</fullName>
    </submittedName>
</protein>
<keyword evidence="3" id="KW-1185">Reference proteome</keyword>
<reference evidence="2 3" key="1">
    <citation type="journal article" date="2013" name="Stand. Genomic Sci.">
        <title>Genomic Encyclopedia of Type Strains, Phase I: The one thousand microbial genomes (KMG-I) project.</title>
        <authorList>
            <person name="Kyrpides N.C."/>
            <person name="Woyke T."/>
            <person name="Eisen J.A."/>
            <person name="Garrity G."/>
            <person name="Lilburn T.G."/>
            <person name="Beck B.J."/>
            <person name="Whitman W.B."/>
            <person name="Hugenholtz P."/>
            <person name="Klenk H.P."/>
        </authorList>
    </citation>
    <scope>NUCLEOTIDE SEQUENCE [LARGE SCALE GENOMIC DNA]</scope>
    <source>
        <strain evidence="2 3">DSM 45044</strain>
    </source>
</reference>
<accession>A0A562V4V2</accession>
<sequence>MEIMMKSRGNAAVYRAASDQTSMVGLCERPEVRFLAPNQQSVQGISVSSAGARDESVRALRGLDIHVTAITIANKGRNGKPAGFAAGVRRGIPPRSRPVIGHRAR</sequence>
<evidence type="ECO:0000313" key="3">
    <source>
        <dbReference type="Proteomes" id="UP000321617"/>
    </source>
</evidence>
<dbReference type="RefSeq" id="WP_147140407.1">
    <property type="nucleotide sequence ID" value="NZ_BAABIJ010000002.1"/>
</dbReference>
<feature type="region of interest" description="Disordered" evidence="1">
    <location>
        <begin position="80"/>
        <end position="105"/>
    </location>
</feature>
<evidence type="ECO:0000256" key="1">
    <source>
        <dbReference type="SAM" id="MobiDB-lite"/>
    </source>
</evidence>
<comment type="caution">
    <text evidence="2">The sequence shown here is derived from an EMBL/GenBank/DDBJ whole genome shotgun (WGS) entry which is preliminary data.</text>
</comment>
<proteinExistence type="predicted"/>
<dbReference type="AlphaFoldDB" id="A0A562V4V2"/>